<evidence type="ECO:0000256" key="1">
    <source>
        <dbReference type="SAM" id="Phobius"/>
    </source>
</evidence>
<dbReference type="SUPFAM" id="SSF54523">
    <property type="entry name" value="Pili subunits"/>
    <property type="match status" value="1"/>
</dbReference>
<keyword evidence="1" id="KW-1133">Transmembrane helix</keyword>
<feature type="transmembrane region" description="Helical" evidence="1">
    <location>
        <begin position="6"/>
        <end position="22"/>
    </location>
</feature>
<name>A0A1F6WA82_9BACT</name>
<feature type="transmembrane region" description="Helical" evidence="1">
    <location>
        <begin position="43"/>
        <end position="64"/>
    </location>
</feature>
<accession>A0A1F6WA82</accession>
<evidence type="ECO:0000313" key="2">
    <source>
        <dbReference type="EMBL" id="OGI78843.1"/>
    </source>
</evidence>
<gene>
    <name evidence="2" type="ORF">A3F19_00385</name>
</gene>
<dbReference type="AlphaFoldDB" id="A0A1F6WA82"/>
<reference evidence="2 3" key="1">
    <citation type="journal article" date="2016" name="Nat. Commun.">
        <title>Thousands of microbial genomes shed light on interconnected biogeochemical processes in an aquifer system.</title>
        <authorList>
            <person name="Anantharaman K."/>
            <person name="Brown C.T."/>
            <person name="Hug L.A."/>
            <person name="Sharon I."/>
            <person name="Castelle C.J."/>
            <person name="Probst A.J."/>
            <person name="Thomas B.C."/>
            <person name="Singh A."/>
            <person name="Wilkins M.J."/>
            <person name="Karaoz U."/>
            <person name="Brodie E.L."/>
            <person name="Williams K.H."/>
            <person name="Hubbard S.S."/>
            <person name="Banfield J.F."/>
        </authorList>
    </citation>
    <scope>NUCLEOTIDE SEQUENCE [LARGE SCALE GENOMIC DNA]</scope>
</reference>
<dbReference type="EMBL" id="MFUJ01000037">
    <property type="protein sequence ID" value="OGI78843.1"/>
    <property type="molecule type" value="Genomic_DNA"/>
</dbReference>
<dbReference type="NCBIfam" id="TIGR02532">
    <property type="entry name" value="IV_pilin_GFxxxE"/>
    <property type="match status" value="1"/>
</dbReference>
<dbReference type="InterPro" id="IPR012902">
    <property type="entry name" value="N_methyl_site"/>
</dbReference>
<organism evidence="2 3">
    <name type="scientific">Candidatus Nomurabacteria bacterium RIFCSPHIGHO2_12_FULL_37_29</name>
    <dbReference type="NCBI Taxonomy" id="1801759"/>
    <lineage>
        <taxon>Bacteria</taxon>
        <taxon>Candidatus Nomuraibacteriota</taxon>
    </lineage>
</organism>
<sequence>MERFWYLFLILIYLIFKMIFDFKKFKASKLKAKSHKLCRGMTYVELIVVLGIFSVIASIVLFNYGGFQAKVDIKNLASEFALKIVEAQKASLSGKLPPLAQQSQINSTWKPSYGVYIDRVADNKSFIYFTDLNSPTQNGIYNASSCPGVGECLEKITITKNNSISSLDVFYQGDVTPHSLNDLTVIFSRPNSSAVIKSTQINITLIISYIQITVLSPKSPIAKIKLYPSGRVQVN</sequence>
<protein>
    <recommendedName>
        <fullName evidence="4">Type II secretion system protein GspH</fullName>
    </recommendedName>
</protein>
<evidence type="ECO:0000313" key="3">
    <source>
        <dbReference type="Proteomes" id="UP000177052"/>
    </source>
</evidence>
<dbReference type="InterPro" id="IPR045584">
    <property type="entry name" value="Pilin-like"/>
</dbReference>
<proteinExistence type="predicted"/>
<keyword evidence="1" id="KW-0472">Membrane</keyword>
<dbReference type="Proteomes" id="UP000177052">
    <property type="component" value="Unassembled WGS sequence"/>
</dbReference>
<evidence type="ECO:0008006" key="4">
    <source>
        <dbReference type="Google" id="ProtNLM"/>
    </source>
</evidence>
<keyword evidence="1" id="KW-0812">Transmembrane</keyword>
<comment type="caution">
    <text evidence="2">The sequence shown here is derived from an EMBL/GenBank/DDBJ whole genome shotgun (WGS) entry which is preliminary data.</text>
</comment>